<accession>A0A1H8TPG7</accession>
<reference evidence="2" key="1">
    <citation type="submission" date="2016-10" db="EMBL/GenBank/DDBJ databases">
        <authorList>
            <person name="Varghese N."/>
            <person name="Submissions S."/>
        </authorList>
    </citation>
    <scope>NUCLEOTIDE SEQUENCE [LARGE SCALE GENOMIC DNA]</scope>
    <source>
        <strain evidence="2">DSM 123</strain>
    </source>
</reference>
<organism evidence="1 2">
    <name type="scientific">Rhodopseudomonas pseudopalustris</name>
    <dbReference type="NCBI Taxonomy" id="1513892"/>
    <lineage>
        <taxon>Bacteria</taxon>
        <taxon>Pseudomonadati</taxon>
        <taxon>Pseudomonadota</taxon>
        <taxon>Alphaproteobacteria</taxon>
        <taxon>Hyphomicrobiales</taxon>
        <taxon>Nitrobacteraceae</taxon>
        <taxon>Rhodopseudomonas</taxon>
    </lineage>
</organism>
<evidence type="ECO:0000313" key="1">
    <source>
        <dbReference type="EMBL" id="SEO92929.1"/>
    </source>
</evidence>
<evidence type="ECO:0000313" key="2">
    <source>
        <dbReference type="Proteomes" id="UP000199615"/>
    </source>
</evidence>
<protein>
    <submittedName>
        <fullName evidence="1">Uncharacterized protein</fullName>
    </submittedName>
</protein>
<proteinExistence type="predicted"/>
<name>A0A1H8TPG7_9BRAD</name>
<dbReference type="AlphaFoldDB" id="A0A1H8TPG7"/>
<sequence length="144" mass="15850">MLPSAWLGSIDVKCARLLLPLPLTGDGWGEGEPSTDPAMLRERFPSRIAARSDLPRKREVALSDDVSAAASPALLNQKRSCYPFARRAGEGCVAWRVGTSQMSSAYSRMVRSEENHAIRATLRMPARVQAEPARQRASMPRWAS</sequence>
<keyword evidence="2" id="KW-1185">Reference proteome</keyword>
<gene>
    <name evidence="1" type="ORF">SAMN05444123_10655</name>
</gene>
<dbReference type="Proteomes" id="UP000199615">
    <property type="component" value="Unassembled WGS sequence"/>
</dbReference>
<dbReference type="EMBL" id="FODT01000006">
    <property type="protein sequence ID" value="SEO92929.1"/>
    <property type="molecule type" value="Genomic_DNA"/>
</dbReference>